<dbReference type="Proteomes" id="UP001139384">
    <property type="component" value="Unassembled WGS sequence"/>
</dbReference>
<organism evidence="1 2">
    <name type="scientific">Streptomyces muensis</name>
    <dbReference type="NCBI Taxonomy" id="1077944"/>
    <lineage>
        <taxon>Bacteria</taxon>
        <taxon>Bacillati</taxon>
        <taxon>Actinomycetota</taxon>
        <taxon>Actinomycetes</taxon>
        <taxon>Kitasatosporales</taxon>
        <taxon>Streptomycetaceae</taxon>
        <taxon>Streptomyces</taxon>
    </lineage>
</organism>
<gene>
    <name evidence="1" type="ORF">L0P92_44245</name>
</gene>
<reference evidence="1" key="1">
    <citation type="submission" date="2022-01" db="EMBL/GenBank/DDBJ databases">
        <title>Draft Genome Sequences of Seven Type Strains of the Genus Streptomyces.</title>
        <authorList>
            <person name="Aziz S."/>
            <person name="Coretto E."/>
            <person name="Chronakova A."/>
            <person name="Sproer C."/>
            <person name="Huber K."/>
            <person name="Nouioui I."/>
            <person name="Gross H."/>
        </authorList>
    </citation>
    <scope>NUCLEOTIDE SEQUENCE</scope>
    <source>
        <strain evidence="1">DSM 103493</strain>
    </source>
</reference>
<sequence length="406" mass="44416">ASPDPIDAFLAAPEGEAHHPLHVPRMQLRLLHLFLASETEPIDALLDERMRRYLMRVRSFFEPGGPLAARLPGLVWPLIDFFLSSSQDVQAAMDVAVANCRAHGGEWEVGVLLMFRTHMVVDSSGGTDDVDDALAELRILSRRAGDRWMRAQVCSAAGETAMSRSRLEEARGEYEEALRLAHEVGAHAETPFLMTRLAEIAYRTGDRTAALTALDEASAAADRYGVADSRAFVLLMRAQIALDDKDTARARALCEEARAEMARGTPPPQFHVMLNAIEAMVVTAESGPEHGLPLLADMLRVAVEKRCADVITAALADAVADVLARLGDHPRAVRLLAASEHWRRGYPRPLPEREHAERAEAAARTALGAERFAAEHSRGTALTHDDVLHDVAEAVRGRRHSAEQSP</sequence>
<evidence type="ECO:0000313" key="2">
    <source>
        <dbReference type="Proteomes" id="UP001139384"/>
    </source>
</evidence>
<name>A0A9X1Q929_STRM4</name>
<dbReference type="AlphaFoldDB" id="A0A9X1Q929"/>
<dbReference type="SUPFAM" id="SSF48452">
    <property type="entry name" value="TPR-like"/>
    <property type="match status" value="1"/>
</dbReference>
<evidence type="ECO:0000313" key="1">
    <source>
        <dbReference type="EMBL" id="MCF1600498.1"/>
    </source>
</evidence>
<dbReference type="InterPro" id="IPR011990">
    <property type="entry name" value="TPR-like_helical_dom_sf"/>
</dbReference>
<comment type="caution">
    <text evidence="1">The sequence shown here is derived from an EMBL/GenBank/DDBJ whole genome shotgun (WGS) entry which is preliminary data.</text>
</comment>
<dbReference type="Gene3D" id="1.25.40.10">
    <property type="entry name" value="Tetratricopeptide repeat domain"/>
    <property type="match status" value="1"/>
</dbReference>
<protein>
    <submittedName>
        <fullName evidence="1">AfsR/SARP family transcriptional regulator</fullName>
    </submittedName>
</protein>
<feature type="non-terminal residue" evidence="1">
    <location>
        <position position="1"/>
    </location>
</feature>
<accession>A0A9X1Q929</accession>
<keyword evidence="2" id="KW-1185">Reference proteome</keyword>
<proteinExistence type="predicted"/>
<dbReference type="EMBL" id="JAKEIP010000551">
    <property type="protein sequence ID" value="MCF1600498.1"/>
    <property type="molecule type" value="Genomic_DNA"/>
</dbReference>